<dbReference type="HOGENOM" id="CLU_1948304_0_0_1"/>
<evidence type="ECO:0000313" key="1">
    <source>
        <dbReference type="EMBL" id="KIL63876.1"/>
    </source>
</evidence>
<gene>
    <name evidence="1" type="ORF">M378DRAFT_646160</name>
</gene>
<reference evidence="1 2" key="1">
    <citation type="submission" date="2014-04" db="EMBL/GenBank/DDBJ databases">
        <title>Evolutionary Origins and Diversification of the Mycorrhizal Mutualists.</title>
        <authorList>
            <consortium name="DOE Joint Genome Institute"/>
            <consortium name="Mycorrhizal Genomics Consortium"/>
            <person name="Kohler A."/>
            <person name="Kuo A."/>
            <person name="Nagy L.G."/>
            <person name="Floudas D."/>
            <person name="Copeland A."/>
            <person name="Barry K.W."/>
            <person name="Cichocki N."/>
            <person name="Veneault-Fourrey C."/>
            <person name="LaButti K."/>
            <person name="Lindquist E.A."/>
            <person name="Lipzen A."/>
            <person name="Lundell T."/>
            <person name="Morin E."/>
            <person name="Murat C."/>
            <person name="Riley R."/>
            <person name="Ohm R."/>
            <person name="Sun H."/>
            <person name="Tunlid A."/>
            <person name="Henrissat B."/>
            <person name="Grigoriev I.V."/>
            <person name="Hibbett D.S."/>
            <person name="Martin F."/>
        </authorList>
    </citation>
    <scope>NUCLEOTIDE SEQUENCE [LARGE SCALE GENOMIC DNA]</scope>
    <source>
        <strain evidence="1 2">Koide BX008</strain>
    </source>
</reference>
<evidence type="ECO:0000313" key="2">
    <source>
        <dbReference type="Proteomes" id="UP000054549"/>
    </source>
</evidence>
<dbReference type="EMBL" id="KN818254">
    <property type="protein sequence ID" value="KIL63876.1"/>
    <property type="molecule type" value="Genomic_DNA"/>
</dbReference>
<sequence length="129" mass="14845">MTIALPREPIHSSRTRISTLHSCRLSHSPPSRSDPISSESSARIFLSAHHMLLIELQRTHDDDVESSQEQYSKQIPINECHCIYFKFPFTRQQRGLESTSQGARRVIFGSQSRVVIALIWSYRPDHLCI</sequence>
<organism evidence="1 2">
    <name type="scientific">Amanita muscaria (strain Koide BX008)</name>
    <dbReference type="NCBI Taxonomy" id="946122"/>
    <lineage>
        <taxon>Eukaryota</taxon>
        <taxon>Fungi</taxon>
        <taxon>Dikarya</taxon>
        <taxon>Basidiomycota</taxon>
        <taxon>Agaricomycotina</taxon>
        <taxon>Agaricomycetes</taxon>
        <taxon>Agaricomycetidae</taxon>
        <taxon>Agaricales</taxon>
        <taxon>Pluteineae</taxon>
        <taxon>Amanitaceae</taxon>
        <taxon>Amanita</taxon>
    </lineage>
</organism>
<accession>A0A0C2X3S6</accession>
<dbReference type="Proteomes" id="UP000054549">
    <property type="component" value="Unassembled WGS sequence"/>
</dbReference>
<dbReference type="AlphaFoldDB" id="A0A0C2X3S6"/>
<protein>
    <submittedName>
        <fullName evidence="1">Uncharacterized protein</fullName>
    </submittedName>
</protein>
<proteinExistence type="predicted"/>
<name>A0A0C2X3S6_AMAMK</name>
<dbReference type="InParanoid" id="A0A0C2X3S6"/>
<keyword evidence="2" id="KW-1185">Reference proteome</keyword>